<feature type="transmembrane region" description="Helical" evidence="2">
    <location>
        <begin position="279"/>
        <end position="299"/>
    </location>
</feature>
<feature type="transmembrane region" description="Helical" evidence="2">
    <location>
        <begin position="375"/>
        <end position="398"/>
    </location>
</feature>
<keyword evidence="2" id="KW-1133">Transmembrane helix</keyword>
<feature type="transmembrane region" description="Helical" evidence="2">
    <location>
        <begin position="305"/>
        <end position="326"/>
    </location>
</feature>
<gene>
    <name evidence="3" type="ORF">ACFFSY_04555</name>
</gene>
<dbReference type="EMBL" id="JBHMDO010000009">
    <property type="protein sequence ID" value="MFB9325188.1"/>
    <property type="molecule type" value="Genomic_DNA"/>
</dbReference>
<feature type="transmembrane region" description="Helical" evidence="2">
    <location>
        <begin position="550"/>
        <end position="571"/>
    </location>
</feature>
<reference evidence="3 4" key="1">
    <citation type="submission" date="2024-09" db="EMBL/GenBank/DDBJ databases">
        <authorList>
            <person name="Sun Q."/>
            <person name="Mori K."/>
        </authorList>
    </citation>
    <scope>NUCLEOTIDE SEQUENCE [LARGE SCALE GENOMIC DNA]</scope>
    <source>
        <strain evidence="3 4">TISTR 2452</strain>
    </source>
</reference>
<feature type="transmembrane region" description="Helical" evidence="2">
    <location>
        <begin position="57"/>
        <end position="73"/>
    </location>
</feature>
<keyword evidence="4" id="KW-1185">Reference proteome</keyword>
<protein>
    <recommendedName>
        <fullName evidence="5">Glycosyltransferase RgtA/B/C/D-like domain-containing protein</fullName>
    </recommendedName>
</protein>
<keyword evidence="2" id="KW-0472">Membrane</keyword>
<evidence type="ECO:0000256" key="2">
    <source>
        <dbReference type="SAM" id="Phobius"/>
    </source>
</evidence>
<feature type="compositionally biased region" description="Low complexity" evidence="1">
    <location>
        <begin position="179"/>
        <end position="191"/>
    </location>
</feature>
<feature type="region of interest" description="Disordered" evidence="1">
    <location>
        <begin position="163"/>
        <end position="191"/>
    </location>
</feature>
<feature type="transmembrane region" description="Helical" evidence="2">
    <location>
        <begin position="30"/>
        <end position="50"/>
    </location>
</feature>
<evidence type="ECO:0000313" key="4">
    <source>
        <dbReference type="Proteomes" id="UP001589747"/>
    </source>
</evidence>
<evidence type="ECO:0000313" key="3">
    <source>
        <dbReference type="EMBL" id="MFB9325188.1"/>
    </source>
</evidence>
<feature type="transmembrane region" description="Helical" evidence="2">
    <location>
        <begin position="486"/>
        <end position="505"/>
    </location>
</feature>
<feature type="transmembrane region" description="Helical" evidence="2">
    <location>
        <begin position="517"/>
        <end position="538"/>
    </location>
</feature>
<evidence type="ECO:0000256" key="1">
    <source>
        <dbReference type="SAM" id="MobiDB-lite"/>
    </source>
</evidence>
<sequence length="727" mass="80026">MTHYAFACAVLFLLWPRLFLRTDPGDRLAGVYALFMKAACVYIVMGYVLVALKLYEFMAVAAVLILLSARRLWQRGGQEARAAAARKLTLSFYALFDGGMRLRLSRPWRWRHRQVTGTRRAVREEIVLREADGGSSSTQTFNGHASNNLAVRSRCAEERAASGVTRSAMREAAPGGNGDASPAAGGQQAGGWRSASWSRHLRGWAPNVLLLAVLGAGAYIRFHDAVHYAAPALSDGAVTLAWMKYINARLLFHDGLYPQGFHITLSLLSKFAAIDPLYILKYTGPLCGVLTSAGFYFALSRLTGSPYAGIAGAAVHSFGGPFLFGGDWERQAATNSQEFAFVFVFPSLYFLLRYFKTGGRLAFRTALAGLSVAGFAHSLAFAYAGMGVGVCLIAAMLVKETRQWRAIGAAAVAAAITAVATYAPIQIGLWLGVPMNKSATEFLTSTTVAAIPVLTGADKLGLAALAVIAASLLISWKRGDRRLAEWFAVGMGTASFLLYYIAPYLTGSVVLASRTQALWALSICFSAGFAWWSAWRIFGAWRLRPALEAAAAAISLLIVAVSFAPGPIVTYKMDWESMFRQYLRIAGEQPLHTWTMFSQEEGYSLVYGIGWHQYVRTLVDAYDPALPGLTRYGQTAPDPNLTSTVFIVEEKQVFHVPTNLIIYGKLEEERYAKHEEEWRLLADWLRVYSAHHGPPAVFYEDAHIRIWYIERPEAKDKNYRRLWGSTS</sequence>
<feature type="transmembrane region" description="Helical" evidence="2">
    <location>
        <begin position="410"/>
        <end position="431"/>
    </location>
</feature>
<feature type="transmembrane region" description="Helical" evidence="2">
    <location>
        <begin position="338"/>
        <end position="355"/>
    </location>
</feature>
<organism evidence="3 4">
    <name type="scientific">Paenibacillus aurantiacus</name>
    <dbReference type="NCBI Taxonomy" id="1936118"/>
    <lineage>
        <taxon>Bacteria</taxon>
        <taxon>Bacillati</taxon>
        <taxon>Bacillota</taxon>
        <taxon>Bacilli</taxon>
        <taxon>Bacillales</taxon>
        <taxon>Paenibacillaceae</taxon>
        <taxon>Paenibacillus</taxon>
    </lineage>
</organism>
<keyword evidence="2" id="KW-0812">Transmembrane</keyword>
<feature type="transmembrane region" description="Helical" evidence="2">
    <location>
        <begin position="451"/>
        <end position="474"/>
    </location>
</feature>
<dbReference type="RefSeq" id="WP_377490544.1">
    <property type="nucleotide sequence ID" value="NZ_JBHMDO010000009.1"/>
</dbReference>
<dbReference type="Proteomes" id="UP001589747">
    <property type="component" value="Unassembled WGS sequence"/>
</dbReference>
<accession>A0ABV5KLT2</accession>
<name>A0ABV5KLT2_9BACL</name>
<evidence type="ECO:0008006" key="5">
    <source>
        <dbReference type="Google" id="ProtNLM"/>
    </source>
</evidence>
<comment type="caution">
    <text evidence="3">The sequence shown here is derived from an EMBL/GenBank/DDBJ whole genome shotgun (WGS) entry which is preliminary data.</text>
</comment>
<proteinExistence type="predicted"/>